<reference evidence="1 2" key="1">
    <citation type="submission" date="2018-10" db="EMBL/GenBank/DDBJ databases">
        <title>Genomic Encyclopedia of Type Strains, Phase IV (KMG-IV): sequencing the most valuable type-strain genomes for metagenomic binning, comparative biology and taxonomic classification.</title>
        <authorList>
            <person name="Goeker M."/>
        </authorList>
    </citation>
    <scope>NUCLEOTIDE SEQUENCE [LARGE SCALE GENOMIC DNA]</scope>
    <source>
        <strain evidence="1 2">DSM 25080</strain>
    </source>
</reference>
<comment type="caution">
    <text evidence="1">The sequence shown here is derived from an EMBL/GenBank/DDBJ whole genome shotgun (WGS) entry which is preliminary data.</text>
</comment>
<name>A0A3M0A9P3_9GAMM</name>
<gene>
    <name evidence="1" type="ORF">DFR27_0804</name>
</gene>
<dbReference type="RefSeq" id="WP_121876183.1">
    <property type="nucleotide sequence ID" value="NZ_REFJ01000002.1"/>
</dbReference>
<dbReference type="EMBL" id="REFJ01000002">
    <property type="protein sequence ID" value="RMA81014.1"/>
    <property type="molecule type" value="Genomic_DNA"/>
</dbReference>
<dbReference type="AlphaFoldDB" id="A0A3M0A9P3"/>
<evidence type="ECO:0000313" key="1">
    <source>
        <dbReference type="EMBL" id="RMA81014.1"/>
    </source>
</evidence>
<evidence type="ECO:0000313" key="2">
    <source>
        <dbReference type="Proteomes" id="UP000267187"/>
    </source>
</evidence>
<dbReference type="OrthoDB" id="5888995at2"/>
<accession>A0A3M0A9P3</accession>
<organism evidence="1 2">
    <name type="scientific">Umboniibacter marinipuniceus</name>
    <dbReference type="NCBI Taxonomy" id="569599"/>
    <lineage>
        <taxon>Bacteria</taxon>
        <taxon>Pseudomonadati</taxon>
        <taxon>Pseudomonadota</taxon>
        <taxon>Gammaproteobacteria</taxon>
        <taxon>Cellvibrionales</taxon>
        <taxon>Cellvibrionaceae</taxon>
        <taxon>Umboniibacter</taxon>
    </lineage>
</organism>
<proteinExistence type="predicted"/>
<protein>
    <submittedName>
        <fullName evidence="1">Uncharacterized protein</fullName>
    </submittedName>
</protein>
<keyword evidence="2" id="KW-1185">Reference proteome</keyword>
<sequence length="79" mass="8877">MRKVTLNFIGDRSETMAEAFYTWLLDGGLEDTLIEGLSTDELELDGVIDFDNQNLEVVLASYLVEDPSAEDDELDDDDD</sequence>
<dbReference type="Proteomes" id="UP000267187">
    <property type="component" value="Unassembled WGS sequence"/>
</dbReference>